<keyword evidence="2" id="KW-0472">Membrane</keyword>
<dbReference type="EMBL" id="JARKHS020002000">
    <property type="protein sequence ID" value="KAK8787225.1"/>
    <property type="molecule type" value="Genomic_DNA"/>
</dbReference>
<sequence length="566" mass="61426">MLIRNTQEDRDLVNSAGNTVPVRLSQKKCVQSKSIQEDYNESLEAGSESSECLSPRQQNLSSEKSAVTPPLEESLCDDSESKREREAAFQSDGVLHPISPSADGFWTSVRTLKGEESEPKEHSTASDTQSTNTSDSNPPRRKRSSLEDEMMKGSKLYTLSTLETPSYLKASQAANVLPSRRTNKSRHGKQSSDAGHIESSDVSTLHKNSDSCNGYGTPLSTETLLSRLTGSRYFRPCESVNAIDLRRSDGRFDCAERSPDTSANRDEKRDRPLERSLQVKVPPASDAARNRPWNSSDDTKDNDESQTQYFTPHEGSGSSDVCVAPNEGAVTPQVNDFSKMSGVLGLHQPSLEQEKCTIGRTADQALLHKTNVTAKTAVTESEETEKPGQGNAPQRKLLNSTSLAPLQNGPTLATRDVESHYDSKLSPESLNETAKPECSPDDAFGAMKNATTATPKADDAEHGPEEMPPAVLIQAPLPAERIIVMRYKVAGILTVSLVLLAALVIFTVGYDYFFSRPSNEETSNTPAIALKAGSANQSLATDGVSVFQSDEEAQPDVAVLDVNDEV</sequence>
<feature type="region of interest" description="Disordered" evidence="1">
    <location>
        <begin position="26"/>
        <end position="151"/>
    </location>
</feature>
<evidence type="ECO:0000313" key="4">
    <source>
        <dbReference type="Proteomes" id="UP001321473"/>
    </source>
</evidence>
<feature type="compositionally biased region" description="Polar residues" evidence="1">
    <location>
        <begin position="200"/>
        <end position="211"/>
    </location>
</feature>
<feature type="transmembrane region" description="Helical" evidence="2">
    <location>
        <begin position="489"/>
        <end position="510"/>
    </location>
</feature>
<feature type="compositionally biased region" description="Basic and acidic residues" evidence="1">
    <location>
        <begin position="112"/>
        <end position="124"/>
    </location>
</feature>
<reference evidence="3 4" key="1">
    <citation type="journal article" date="2023" name="Arcadia Sci">
        <title>De novo assembly of a long-read Amblyomma americanum tick genome.</title>
        <authorList>
            <person name="Chou S."/>
            <person name="Poskanzer K.E."/>
            <person name="Rollins M."/>
            <person name="Thuy-Boun P.S."/>
        </authorList>
    </citation>
    <scope>NUCLEOTIDE SEQUENCE [LARGE SCALE GENOMIC DNA]</scope>
    <source>
        <strain evidence="3">F_SG_1</strain>
        <tissue evidence="3">Salivary glands</tissue>
    </source>
</reference>
<feature type="region of interest" description="Disordered" evidence="1">
    <location>
        <begin position="376"/>
        <end position="438"/>
    </location>
</feature>
<feature type="compositionally biased region" description="Polar residues" evidence="1">
    <location>
        <begin position="397"/>
        <end position="411"/>
    </location>
</feature>
<name>A0AAQ4FKE4_AMBAM</name>
<protein>
    <submittedName>
        <fullName evidence="3">Uncharacterized protein</fullName>
    </submittedName>
</protein>
<feature type="compositionally biased region" description="Basic and acidic residues" evidence="1">
    <location>
        <begin position="252"/>
        <end position="274"/>
    </location>
</feature>
<feature type="region of interest" description="Disordered" evidence="1">
    <location>
        <begin position="252"/>
        <end position="322"/>
    </location>
</feature>
<feature type="compositionally biased region" description="Polar residues" evidence="1">
    <location>
        <begin position="47"/>
        <end position="65"/>
    </location>
</feature>
<dbReference type="Proteomes" id="UP001321473">
    <property type="component" value="Unassembled WGS sequence"/>
</dbReference>
<feature type="region of interest" description="Disordered" evidence="1">
    <location>
        <begin position="173"/>
        <end position="211"/>
    </location>
</feature>
<accession>A0AAQ4FKE4</accession>
<evidence type="ECO:0000256" key="2">
    <source>
        <dbReference type="SAM" id="Phobius"/>
    </source>
</evidence>
<keyword evidence="2" id="KW-0812">Transmembrane</keyword>
<comment type="caution">
    <text evidence="3">The sequence shown here is derived from an EMBL/GenBank/DDBJ whole genome shotgun (WGS) entry which is preliminary data.</text>
</comment>
<proteinExistence type="predicted"/>
<gene>
    <name evidence="3" type="ORF">V5799_023000</name>
</gene>
<feature type="compositionally biased region" description="Basic and acidic residues" evidence="1">
    <location>
        <begin position="415"/>
        <end position="425"/>
    </location>
</feature>
<keyword evidence="4" id="KW-1185">Reference proteome</keyword>
<keyword evidence="2" id="KW-1133">Transmembrane helix</keyword>
<dbReference type="AlphaFoldDB" id="A0AAQ4FKE4"/>
<feature type="compositionally biased region" description="Low complexity" evidence="1">
    <location>
        <begin position="125"/>
        <end position="137"/>
    </location>
</feature>
<evidence type="ECO:0000313" key="3">
    <source>
        <dbReference type="EMBL" id="KAK8787225.1"/>
    </source>
</evidence>
<evidence type="ECO:0000256" key="1">
    <source>
        <dbReference type="SAM" id="MobiDB-lite"/>
    </source>
</evidence>
<organism evidence="3 4">
    <name type="scientific">Amblyomma americanum</name>
    <name type="common">Lone star tick</name>
    <dbReference type="NCBI Taxonomy" id="6943"/>
    <lineage>
        <taxon>Eukaryota</taxon>
        <taxon>Metazoa</taxon>
        <taxon>Ecdysozoa</taxon>
        <taxon>Arthropoda</taxon>
        <taxon>Chelicerata</taxon>
        <taxon>Arachnida</taxon>
        <taxon>Acari</taxon>
        <taxon>Parasitiformes</taxon>
        <taxon>Ixodida</taxon>
        <taxon>Ixodoidea</taxon>
        <taxon>Ixodidae</taxon>
        <taxon>Amblyomminae</taxon>
        <taxon>Amblyomma</taxon>
    </lineage>
</organism>